<dbReference type="FunFam" id="1.25.10.10:FF:000056">
    <property type="entry name" value="FH1/FH2 domain-containing protein 3 isoform X1"/>
    <property type="match status" value="1"/>
</dbReference>
<dbReference type="InterPro" id="IPR011989">
    <property type="entry name" value="ARM-like"/>
</dbReference>
<gene>
    <name evidence="3" type="ORF">PACLA_8A005590</name>
</gene>
<feature type="compositionally biased region" description="Basic and acidic residues" evidence="2">
    <location>
        <begin position="937"/>
        <end position="957"/>
    </location>
</feature>
<dbReference type="PANTHER" id="PTHR45920">
    <property type="entry name" value="FORMIN HOMOLOGY 2 DOMAIN CONTAINING, ISOFORM I"/>
    <property type="match status" value="1"/>
</dbReference>
<feature type="compositionally biased region" description="Acidic residues" evidence="2">
    <location>
        <begin position="819"/>
        <end position="837"/>
    </location>
</feature>
<keyword evidence="1" id="KW-0009">Actin-binding</keyword>
<comment type="caution">
    <text evidence="3">The sequence shown here is derived from an EMBL/GenBank/DDBJ whole genome shotgun (WGS) entry which is preliminary data.</text>
</comment>
<feature type="compositionally biased region" description="Pro residues" evidence="2">
    <location>
        <begin position="1075"/>
        <end position="1123"/>
    </location>
</feature>
<dbReference type="InterPro" id="IPR056771">
    <property type="entry name" value="FH3_FHOD1-3-like"/>
</dbReference>
<feature type="compositionally biased region" description="Polar residues" evidence="2">
    <location>
        <begin position="26"/>
        <end position="38"/>
    </location>
</feature>
<accession>A0A7D9DWP1</accession>
<feature type="compositionally biased region" description="Basic and acidic residues" evidence="2">
    <location>
        <begin position="781"/>
        <end position="793"/>
    </location>
</feature>
<name>A0A7D9DWP1_PARCT</name>
<dbReference type="Gene3D" id="1.25.10.10">
    <property type="entry name" value="Leucine-rich Repeat Variant"/>
    <property type="match status" value="1"/>
</dbReference>
<dbReference type="InterPro" id="IPR014768">
    <property type="entry name" value="GBD/FH3_dom"/>
</dbReference>
<feature type="compositionally biased region" description="Basic and acidic residues" evidence="2">
    <location>
        <begin position="983"/>
        <end position="1040"/>
    </location>
</feature>
<evidence type="ECO:0000313" key="3">
    <source>
        <dbReference type="EMBL" id="CAB3995871.1"/>
    </source>
</evidence>
<evidence type="ECO:0000313" key="4">
    <source>
        <dbReference type="Proteomes" id="UP001152795"/>
    </source>
</evidence>
<dbReference type="GO" id="GO:0030866">
    <property type="term" value="P:cortical actin cytoskeleton organization"/>
    <property type="evidence" value="ECO:0007669"/>
    <property type="project" value="TreeGrafter"/>
</dbReference>
<dbReference type="SMART" id="SM00498">
    <property type="entry name" value="FH2"/>
    <property type="match status" value="1"/>
</dbReference>
<dbReference type="PANTHER" id="PTHR45920:SF4">
    <property type="entry name" value="FORMIN HOMOLOGY 2 DOMAIN CONTAINING, ISOFORM I"/>
    <property type="match status" value="1"/>
</dbReference>
<dbReference type="PROSITE" id="PS51232">
    <property type="entry name" value="GBD_FH3"/>
    <property type="match status" value="1"/>
</dbReference>
<feature type="region of interest" description="Disordered" evidence="2">
    <location>
        <begin position="22"/>
        <end position="56"/>
    </location>
</feature>
<dbReference type="InterPro" id="IPR015425">
    <property type="entry name" value="FH2_Formin"/>
</dbReference>
<dbReference type="Pfam" id="PF24959">
    <property type="entry name" value="FH3_FHOD1-3"/>
    <property type="match status" value="1"/>
</dbReference>
<feature type="compositionally biased region" description="Polar residues" evidence="2">
    <location>
        <begin position="668"/>
        <end position="691"/>
    </location>
</feature>
<proteinExistence type="predicted"/>
<keyword evidence="4" id="KW-1185">Reference proteome</keyword>
<evidence type="ECO:0000256" key="2">
    <source>
        <dbReference type="SAM" id="MobiDB-lite"/>
    </source>
</evidence>
<sequence>MATTLKPRSRVISIRDTYSPRVSRRNGLSSHSACSLGSGQKLYSRRTSNSAPEEDRNEMAFTCKVQYLDDTDPFASTNFPEPTRPPSWTLLLNIPLCEQITFLYKLLKPPHNLEDIALQILQNGTYLDLESTLEEQADVLDGFPDSRKSTILLRTQLSVRVHNCIAKLLSASGRELRRALFSLKQVFQDDKDLVHEFVNSDGLNALITVGTDADQNYQNYILRAIGQVMLYVDGMNGVINHSETVQWLYSLTASKYRLVTKTALKLLLVFVEYTESNSLVLTRAVNEWNNLQRSKPWSCLIKVLSDKDGDEEVTCFCLTLINKILNAAPDQDLFYDISDSLEEQGIEQLLKNLITAKRSHREIQEQIKVYETALKIEDGDEQLSSVKDTSSIRHRKRQPGAQSNGNGDRRRSKRHNSLGSGYRLERPLVPDPGNNSDSETRNKPRQRRTYFDRNENLSPKSAENSPATPATPDEDDEKTKARMARRERRAARKAATQAEETSSPLISPSPSRDNTPPPSPKPFAKKEEPKPESNNNAPRRKYGVLEPNRGVKDLHTVFEYQSRVANGDVKNKAPAEETEKPGRNLRQWKNWRPKGADTNTTQEKVELKSPAKPSSATLSFIKNEKNKEPDPPKEINPTKEPENNTKGSEHVPEKSVETPSARDRYRVNKNNEAPSRNSETPRSSGYSSRPSALNKFKNLEKAVEDEKVTQRGNRFTRTTPEKKSSNELKVPEPSDLHSSSVSSVESFKSTNSVESSKSKSPDDSPEETPEETRKITTKARRTSEEEEKRKGNVFDDDEDVPFKREERKEAVKKQGNVDDALEPGEHEDDDDDDEDVQEEKREDVKPLMTRAERSASLKQVRDARLERQGSAGQKDSPKSPTEPERRSSRSSVDKKWLLSNLYQGNSTRRSVDYEESGESKEGKDRATVSQGQSTESQRTEEKTQEEDRGQMQAKVDDVVPTPATPPAPVPEVKPQATEEEAAKEERLEQARQEQLRKQEERKRQEEARLAEERKRKEEERLRREEEQARKQQEIEWEKSVTSKRSLVINGLDFTDLQDEDDKDIMEIRHHDTGGAPPPPPPIPGGVPPPPPPPPGGVPPPPPFPGGAGPPPPPPMPGIPPPPRSASKLPSQADKKKLVRLFWKEVKNSPLINGINKTIWGSIDPVDIDTKKLEHLFETKHAMKAKQKPEEKERKKEIVILDMKRSQQINIALTKLPPVNSLKQAILAMDNSVLDKEALERLFPLLPTADEKTRIEEERLAYPDIPLASAEQFLLTISSVNELYSRLKLWQFSLEYETIEKDVAEPLMDLKQAVDEVQRNPTFKCILGTLLSVGNFLNGTKSKGFQLDYLAKVPEVKDTVHKQSLLYHLCTIVMDKFPESTDLYNELSAVHKATRIDFDSQKEMLKKLDEDCKKSWDYLRVIAKHESSSSIKPRMTEFLADAGERITILKVVCRRVINRFRKLLLYLGLNTGAAKSTKISEFCRIISQFSLEYRTCREKWLLQKMKKSKMKERNKTRGKLIVDSLSKSQKSTSDEDISKKSQEIDRKEKLKCSTLPSSKNRARSMAIGKSDNDLDDTTDEMMDMLVKTVTSKQKSRVRRRERSSMANRKSLRRTLQQGLTPEELAAAGIKLPIHDK</sequence>
<feature type="compositionally biased region" description="Low complexity" evidence="2">
    <location>
        <begin position="736"/>
        <end position="755"/>
    </location>
</feature>
<feature type="compositionally biased region" description="Basic and acidic residues" evidence="2">
    <location>
        <begin position="569"/>
        <end position="582"/>
    </location>
</feature>
<dbReference type="Pfam" id="PF02181">
    <property type="entry name" value="FH2"/>
    <property type="match status" value="1"/>
</dbReference>
<dbReference type="SUPFAM" id="SSF101447">
    <property type="entry name" value="Formin homology 2 domain (FH2 domain)"/>
    <property type="match status" value="1"/>
</dbReference>
<feature type="compositionally biased region" description="Basic and acidic residues" evidence="2">
    <location>
        <begin position="697"/>
        <end position="709"/>
    </location>
</feature>
<feature type="compositionally biased region" description="Polar residues" evidence="2">
    <location>
        <begin position="927"/>
        <end position="936"/>
    </location>
</feature>
<dbReference type="EMBL" id="CACRXK020002752">
    <property type="protein sequence ID" value="CAB3995871.1"/>
    <property type="molecule type" value="Genomic_DNA"/>
</dbReference>
<evidence type="ECO:0000256" key="1">
    <source>
        <dbReference type="ARBA" id="ARBA00023203"/>
    </source>
</evidence>
<organism evidence="3 4">
    <name type="scientific">Paramuricea clavata</name>
    <name type="common">Red gorgonian</name>
    <name type="synonym">Violescent sea-whip</name>
    <dbReference type="NCBI Taxonomy" id="317549"/>
    <lineage>
        <taxon>Eukaryota</taxon>
        <taxon>Metazoa</taxon>
        <taxon>Cnidaria</taxon>
        <taxon>Anthozoa</taxon>
        <taxon>Octocorallia</taxon>
        <taxon>Malacalcyonacea</taxon>
        <taxon>Plexauridae</taxon>
        <taxon>Paramuricea</taxon>
    </lineage>
</organism>
<dbReference type="GO" id="GO:0051015">
    <property type="term" value="F:actin filament binding"/>
    <property type="evidence" value="ECO:0007669"/>
    <property type="project" value="TreeGrafter"/>
</dbReference>
<feature type="compositionally biased region" description="Basic and acidic residues" evidence="2">
    <location>
        <begin position="800"/>
        <end position="816"/>
    </location>
</feature>
<feature type="compositionally biased region" description="Pro residues" evidence="2">
    <location>
        <begin position="962"/>
        <end position="971"/>
    </location>
</feature>
<dbReference type="SUPFAM" id="SSF48371">
    <property type="entry name" value="ARM repeat"/>
    <property type="match status" value="1"/>
</dbReference>
<feature type="compositionally biased region" description="Polar residues" evidence="2">
    <location>
        <begin position="502"/>
        <end position="514"/>
    </location>
</feature>
<feature type="compositionally biased region" description="Polar residues" evidence="2">
    <location>
        <begin position="456"/>
        <end position="468"/>
    </location>
</feature>
<dbReference type="OrthoDB" id="9806920at2759"/>
<feature type="compositionally biased region" description="Basic and acidic residues" evidence="2">
    <location>
        <begin position="875"/>
        <end position="896"/>
    </location>
</feature>
<feature type="compositionally biased region" description="Basic and acidic residues" evidence="2">
    <location>
        <begin position="622"/>
        <end position="666"/>
    </location>
</feature>
<feature type="region of interest" description="Disordered" evidence="2">
    <location>
        <begin position="381"/>
        <end position="1132"/>
    </location>
</feature>
<dbReference type="InterPro" id="IPR042201">
    <property type="entry name" value="FH2_Formin_sf"/>
</dbReference>
<dbReference type="Proteomes" id="UP001152795">
    <property type="component" value="Unassembled WGS sequence"/>
</dbReference>
<dbReference type="InterPro" id="IPR041387">
    <property type="entry name" value="FHOD1_GBD_N"/>
</dbReference>
<dbReference type="PROSITE" id="PS51444">
    <property type="entry name" value="FH2"/>
    <property type="match status" value="1"/>
</dbReference>
<dbReference type="InterPro" id="IPR016024">
    <property type="entry name" value="ARM-type_fold"/>
</dbReference>
<dbReference type="GO" id="GO:0005856">
    <property type="term" value="C:cytoskeleton"/>
    <property type="evidence" value="ECO:0007669"/>
    <property type="project" value="TreeGrafter"/>
</dbReference>
<feature type="compositionally biased region" description="Basic and acidic residues" evidence="2">
    <location>
        <begin position="909"/>
        <end position="926"/>
    </location>
</feature>
<feature type="compositionally biased region" description="Basic and acidic residues" evidence="2">
    <location>
        <begin position="719"/>
        <end position="735"/>
    </location>
</feature>
<dbReference type="GO" id="GO:0005737">
    <property type="term" value="C:cytoplasm"/>
    <property type="evidence" value="ECO:0007669"/>
    <property type="project" value="TreeGrafter"/>
</dbReference>
<dbReference type="Pfam" id="PF18382">
    <property type="entry name" value="Formin_GBD_N"/>
    <property type="match status" value="1"/>
</dbReference>
<protein>
    <submittedName>
        <fullName evidence="3">FH1 FH2 domain-containing 3</fullName>
    </submittedName>
</protein>
<feature type="compositionally biased region" description="Basic residues" evidence="2">
    <location>
        <begin position="481"/>
        <end position="492"/>
    </location>
</feature>
<feature type="compositionally biased region" description="Basic residues" evidence="2">
    <location>
        <begin position="1506"/>
        <end position="1517"/>
    </location>
</feature>
<reference evidence="3" key="1">
    <citation type="submission" date="2020-04" db="EMBL/GenBank/DDBJ databases">
        <authorList>
            <person name="Alioto T."/>
            <person name="Alioto T."/>
            <person name="Gomez Garrido J."/>
        </authorList>
    </citation>
    <scope>NUCLEOTIDE SEQUENCE</scope>
    <source>
        <strain evidence="3">A484AB</strain>
    </source>
</reference>
<feature type="compositionally biased region" description="Basic and acidic residues" evidence="2">
    <location>
        <begin position="838"/>
        <end position="867"/>
    </location>
</feature>
<feature type="region of interest" description="Disordered" evidence="2">
    <location>
        <begin position="1506"/>
        <end position="1619"/>
    </location>
</feature>
<dbReference type="Gene3D" id="1.20.58.2220">
    <property type="entry name" value="Formin, FH2 domain"/>
    <property type="match status" value="1"/>
</dbReference>
<feature type="compositionally biased region" description="Basic and acidic residues" evidence="2">
    <location>
        <begin position="1531"/>
        <end position="1550"/>
    </location>
</feature>
<feature type="compositionally biased region" description="Acidic residues" evidence="2">
    <location>
        <begin position="1572"/>
        <end position="1581"/>
    </location>
</feature>